<gene>
    <name evidence="1" type="ORF">D1114_17470</name>
</gene>
<dbReference type="Proteomes" id="UP000266305">
    <property type="component" value="Unassembled WGS sequence"/>
</dbReference>
<evidence type="ECO:0000313" key="2">
    <source>
        <dbReference type="Proteomes" id="UP000266305"/>
    </source>
</evidence>
<comment type="caution">
    <text evidence="1">The sequence shown here is derived from an EMBL/GenBank/DDBJ whole genome shotgun (WGS) entry which is preliminary data.</text>
</comment>
<dbReference type="RefSeq" id="WP_011841065.1">
    <property type="nucleotide sequence ID" value="NZ_JBAJND010000004.1"/>
</dbReference>
<reference evidence="1 2" key="1">
    <citation type="submission" date="2018-08" db="EMBL/GenBank/DDBJ databases">
        <title>Draft genome sequence of Rhodobacter sphaeroides FY.</title>
        <authorList>
            <person name="Rayyan A."/>
            <person name="Meyer T.E."/>
            <person name="Kyndt J.A."/>
        </authorList>
    </citation>
    <scope>NUCLEOTIDE SEQUENCE [LARGE SCALE GENOMIC DNA]</scope>
    <source>
        <strain evidence="1 2">FY</strain>
    </source>
</reference>
<name>A0AAX1UHD5_CERSP</name>
<dbReference type="EMBL" id="QWGP01000024">
    <property type="protein sequence ID" value="RHZ92411.1"/>
    <property type="molecule type" value="Genomic_DNA"/>
</dbReference>
<dbReference type="AlphaFoldDB" id="A0AAX1UHD5"/>
<accession>A0AAX1UHD5</accession>
<protein>
    <submittedName>
        <fullName evidence="1">Uncharacterized protein</fullName>
    </submittedName>
</protein>
<organism evidence="1 2">
    <name type="scientific">Cereibacter sphaeroides</name>
    <name type="common">Rhodobacter sphaeroides</name>
    <dbReference type="NCBI Taxonomy" id="1063"/>
    <lineage>
        <taxon>Bacteria</taxon>
        <taxon>Pseudomonadati</taxon>
        <taxon>Pseudomonadota</taxon>
        <taxon>Alphaproteobacteria</taxon>
        <taxon>Rhodobacterales</taxon>
        <taxon>Paracoccaceae</taxon>
        <taxon>Cereibacter</taxon>
    </lineage>
</organism>
<sequence>MPASQVPSFPPEAASRRIANELVARAPQDLIFTMRFLGESQDLLQSHFRAFLTRSLAHAGATPEEHPLLPFFVDSHAAEMRDFVFTGAALARPFHLQEIEALTADAETMLRVDIWDAIASLIEMAEARFAEGIGAVVERLREQEAAVRPPRRDP</sequence>
<evidence type="ECO:0000313" key="1">
    <source>
        <dbReference type="EMBL" id="RHZ92411.1"/>
    </source>
</evidence>
<proteinExistence type="predicted"/>